<feature type="transmembrane region" description="Helical" evidence="7">
    <location>
        <begin position="252"/>
        <end position="274"/>
    </location>
</feature>
<keyword evidence="3" id="KW-1003">Cell membrane</keyword>
<comment type="similarity">
    <text evidence="7">Belongs to the binding-protein-dependent transport system permease family.</text>
</comment>
<evidence type="ECO:0000256" key="8">
    <source>
        <dbReference type="SAM" id="MobiDB-lite"/>
    </source>
</evidence>
<dbReference type="RefSeq" id="WP_190113762.1">
    <property type="nucleotide sequence ID" value="NZ_BMVR01000001.1"/>
</dbReference>
<dbReference type="PANTHER" id="PTHR30151:SF0">
    <property type="entry name" value="ABC TRANSPORTER PERMEASE PROTEIN MJ0413-RELATED"/>
    <property type="match status" value="1"/>
</dbReference>
<evidence type="ECO:0000256" key="7">
    <source>
        <dbReference type="RuleBase" id="RU363032"/>
    </source>
</evidence>
<comment type="caution">
    <text evidence="10">The sequence shown here is derived from an EMBL/GenBank/DDBJ whole genome shotgun (WGS) entry which is preliminary data.</text>
</comment>
<dbReference type="Proteomes" id="UP000634780">
    <property type="component" value="Unassembled WGS sequence"/>
</dbReference>
<keyword evidence="11" id="KW-1185">Reference proteome</keyword>
<keyword evidence="2 7" id="KW-0813">Transport</keyword>
<dbReference type="PROSITE" id="PS50928">
    <property type="entry name" value="ABC_TM1"/>
    <property type="match status" value="1"/>
</dbReference>
<evidence type="ECO:0000259" key="9">
    <source>
        <dbReference type="PROSITE" id="PS50928"/>
    </source>
</evidence>
<feature type="region of interest" description="Disordered" evidence="8">
    <location>
        <begin position="283"/>
        <end position="328"/>
    </location>
</feature>
<organism evidence="10 11">
    <name type="scientific">Streptomyces flavofungini</name>
    <dbReference type="NCBI Taxonomy" id="68200"/>
    <lineage>
        <taxon>Bacteria</taxon>
        <taxon>Bacillati</taxon>
        <taxon>Actinomycetota</taxon>
        <taxon>Actinomycetes</taxon>
        <taxon>Kitasatosporales</taxon>
        <taxon>Streptomycetaceae</taxon>
        <taxon>Streptomyces</taxon>
    </lineage>
</organism>
<keyword evidence="4 7" id="KW-0812">Transmembrane</keyword>
<dbReference type="EMBL" id="JAEKOZ010000025">
    <property type="protein sequence ID" value="MBJ3811350.1"/>
    <property type="molecule type" value="Genomic_DNA"/>
</dbReference>
<protein>
    <submittedName>
        <fullName evidence="10">ABC transporter permease subunit</fullName>
    </submittedName>
</protein>
<proteinExistence type="inferred from homology"/>
<evidence type="ECO:0000256" key="3">
    <source>
        <dbReference type="ARBA" id="ARBA00022475"/>
    </source>
</evidence>
<dbReference type="CDD" id="cd06261">
    <property type="entry name" value="TM_PBP2"/>
    <property type="match status" value="1"/>
</dbReference>
<evidence type="ECO:0000313" key="11">
    <source>
        <dbReference type="Proteomes" id="UP000634780"/>
    </source>
</evidence>
<accession>A0ABS0XDS5</accession>
<evidence type="ECO:0000256" key="5">
    <source>
        <dbReference type="ARBA" id="ARBA00022989"/>
    </source>
</evidence>
<keyword evidence="6 7" id="KW-0472">Membrane</keyword>
<feature type="transmembrane region" description="Helical" evidence="7">
    <location>
        <begin position="89"/>
        <end position="115"/>
    </location>
</feature>
<sequence length="328" mass="33528">MKRGARSGPGLGPGFGARARLRAGGRAGQLVERRSGRALLGAFGLCGAFLVVELVARSGVFDEQALPPASAVLARAAEMAVDDGFLDDLWATVAAWLGGLALAVALAVPAGLLLGSLPRLRAAALAVVELARPIPSVALIPLAILVFVEPDRVERSLVCYAALWPILLNTLYGLRDVDPVAKETLRSFGFGPLGVVWRVSLPSAGPFVVTGVRIAASVGLIVAVSAELRAGGDGGLGVYLLDTQSGGGRPDLMVAGACWAGVLGVAANAGLVGVERVLFPQSRPFPKPRGSAPRTPRVALRARPQSPPGSEGAGRGPLDGLDRSGVGR</sequence>
<keyword evidence="5 7" id="KW-1133">Transmembrane helix</keyword>
<evidence type="ECO:0000256" key="6">
    <source>
        <dbReference type="ARBA" id="ARBA00023136"/>
    </source>
</evidence>
<feature type="domain" description="ABC transmembrane type-1" evidence="9">
    <location>
        <begin position="89"/>
        <end position="271"/>
    </location>
</feature>
<dbReference type="SUPFAM" id="SSF161098">
    <property type="entry name" value="MetI-like"/>
    <property type="match status" value="1"/>
</dbReference>
<feature type="transmembrane region" description="Helical" evidence="7">
    <location>
        <begin position="38"/>
        <end position="56"/>
    </location>
</feature>
<reference evidence="10 11" key="1">
    <citation type="submission" date="2020-12" db="EMBL/GenBank/DDBJ databases">
        <title>Streptomyces typhae sp. nov., a novel endophytic actinomycete isolated from the root of cattail pollen (Typha angustifolia L.).</title>
        <authorList>
            <person name="Peng C."/>
            <person name="Liu C."/>
        </authorList>
    </citation>
    <scope>NUCLEOTIDE SEQUENCE [LARGE SCALE GENOMIC DNA]</scope>
    <source>
        <strain evidence="10 11">JCM 4753</strain>
    </source>
</reference>
<evidence type="ECO:0000256" key="2">
    <source>
        <dbReference type="ARBA" id="ARBA00022448"/>
    </source>
</evidence>
<gene>
    <name evidence="10" type="ORF">JGB26_30385</name>
</gene>
<dbReference type="InterPro" id="IPR000515">
    <property type="entry name" value="MetI-like"/>
</dbReference>
<dbReference type="InterPro" id="IPR035906">
    <property type="entry name" value="MetI-like_sf"/>
</dbReference>
<dbReference type="PANTHER" id="PTHR30151">
    <property type="entry name" value="ALKANE SULFONATE ABC TRANSPORTER-RELATED, MEMBRANE SUBUNIT"/>
    <property type="match status" value="1"/>
</dbReference>
<dbReference type="Pfam" id="PF00528">
    <property type="entry name" value="BPD_transp_1"/>
    <property type="match status" value="1"/>
</dbReference>
<comment type="subcellular location">
    <subcellularLocation>
        <location evidence="1 7">Cell membrane</location>
        <topology evidence="1 7">Multi-pass membrane protein</topology>
    </subcellularLocation>
</comment>
<evidence type="ECO:0000313" key="10">
    <source>
        <dbReference type="EMBL" id="MBJ3811350.1"/>
    </source>
</evidence>
<dbReference type="Gene3D" id="1.10.3720.10">
    <property type="entry name" value="MetI-like"/>
    <property type="match status" value="1"/>
</dbReference>
<name>A0ABS0XDS5_9ACTN</name>
<evidence type="ECO:0000256" key="1">
    <source>
        <dbReference type="ARBA" id="ARBA00004651"/>
    </source>
</evidence>
<evidence type="ECO:0000256" key="4">
    <source>
        <dbReference type="ARBA" id="ARBA00022692"/>
    </source>
</evidence>